<evidence type="ECO:0000313" key="3">
    <source>
        <dbReference type="EMBL" id="KAF2486499.1"/>
    </source>
</evidence>
<keyword evidence="2" id="KW-1133">Transmembrane helix</keyword>
<protein>
    <submittedName>
        <fullName evidence="3">Uncharacterized protein</fullName>
    </submittedName>
</protein>
<dbReference type="GeneID" id="54473687"/>
<feature type="region of interest" description="Disordered" evidence="1">
    <location>
        <begin position="41"/>
        <end position="98"/>
    </location>
</feature>
<evidence type="ECO:0000313" key="4">
    <source>
        <dbReference type="Proteomes" id="UP000799767"/>
    </source>
</evidence>
<evidence type="ECO:0000256" key="1">
    <source>
        <dbReference type="SAM" id="MobiDB-lite"/>
    </source>
</evidence>
<sequence>MSTIQWLLRLPPGLRWRILSPNPNKTSRLQSLTCRPFSQTTCAHAKPTKPPKPKVIRPLPKQSRAQPPAPPPPTPSFTTPPPSTNLSNTRPSNSRLDPSLTQLLDTTGQVLLYHAPSHTSFYFFSYLFGTAVLAGSLLQASNINVPTAAEAQAEGKQMPWYLRTASSGVAIFTAAIGTALILAPAKLIRSVSLVASSMPGNLTRGTPFLRLETKPAIPLFGRKGRVIDAPMHQVFIDRQVVGMGAISYYHIPREEAQKFTQLGLPASEGGSEAVKPTIIQRLQAFNTSLLNIWPNLKQDTRRMLLRDGIAYVRIEGEGGHWKLDVNGAQMLEHGKPLAAALSPGEFDRSWLSKARKVIGI</sequence>
<feature type="compositionally biased region" description="Low complexity" evidence="1">
    <location>
        <begin position="84"/>
        <end position="94"/>
    </location>
</feature>
<feature type="compositionally biased region" description="Pro residues" evidence="1">
    <location>
        <begin position="67"/>
        <end position="83"/>
    </location>
</feature>
<gene>
    <name evidence="3" type="ORF">BDY17DRAFT_291603</name>
</gene>
<keyword evidence="4" id="KW-1185">Reference proteome</keyword>
<accession>A0A6A6Q3A8</accession>
<dbReference type="RefSeq" id="XP_033593068.1">
    <property type="nucleotide sequence ID" value="XM_033732685.1"/>
</dbReference>
<keyword evidence="2" id="KW-0812">Transmembrane</keyword>
<feature type="transmembrane region" description="Helical" evidence="2">
    <location>
        <begin position="160"/>
        <end position="183"/>
    </location>
</feature>
<proteinExistence type="predicted"/>
<evidence type="ECO:0000256" key="2">
    <source>
        <dbReference type="SAM" id="Phobius"/>
    </source>
</evidence>
<dbReference type="EMBL" id="MU001632">
    <property type="protein sequence ID" value="KAF2486499.1"/>
    <property type="molecule type" value="Genomic_DNA"/>
</dbReference>
<dbReference type="AlphaFoldDB" id="A0A6A6Q3A8"/>
<dbReference type="OrthoDB" id="4140442at2759"/>
<feature type="compositionally biased region" description="Basic residues" evidence="1">
    <location>
        <begin position="46"/>
        <end position="55"/>
    </location>
</feature>
<organism evidence="3 4">
    <name type="scientific">Neohortaea acidophila</name>
    <dbReference type="NCBI Taxonomy" id="245834"/>
    <lineage>
        <taxon>Eukaryota</taxon>
        <taxon>Fungi</taxon>
        <taxon>Dikarya</taxon>
        <taxon>Ascomycota</taxon>
        <taxon>Pezizomycotina</taxon>
        <taxon>Dothideomycetes</taxon>
        <taxon>Dothideomycetidae</taxon>
        <taxon>Mycosphaerellales</taxon>
        <taxon>Teratosphaeriaceae</taxon>
        <taxon>Neohortaea</taxon>
    </lineage>
</organism>
<keyword evidence="2" id="KW-0472">Membrane</keyword>
<reference evidence="3" key="1">
    <citation type="journal article" date="2020" name="Stud. Mycol.">
        <title>101 Dothideomycetes genomes: a test case for predicting lifestyles and emergence of pathogens.</title>
        <authorList>
            <person name="Haridas S."/>
            <person name="Albert R."/>
            <person name="Binder M."/>
            <person name="Bloem J."/>
            <person name="Labutti K."/>
            <person name="Salamov A."/>
            <person name="Andreopoulos B."/>
            <person name="Baker S."/>
            <person name="Barry K."/>
            <person name="Bills G."/>
            <person name="Bluhm B."/>
            <person name="Cannon C."/>
            <person name="Castanera R."/>
            <person name="Culley D."/>
            <person name="Daum C."/>
            <person name="Ezra D."/>
            <person name="Gonzalez J."/>
            <person name="Henrissat B."/>
            <person name="Kuo A."/>
            <person name="Liang C."/>
            <person name="Lipzen A."/>
            <person name="Lutzoni F."/>
            <person name="Magnuson J."/>
            <person name="Mondo S."/>
            <person name="Nolan M."/>
            <person name="Ohm R."/>
            <person name="Pangilinan J."/>
            <person name="Park H.-J."/>
            <person name="Ramirez L."/>
            <person name="Alfaro M."/>
            <person name="Sun H."/>
            <person name="Tritt A."/>
            <person name="Yoshinaga Y."/>
            <person name="Zwiers L.-H."/>
            <person name="Turgeon B."/>
            <person name="Goodwin S."/>
            <person name="Spatafora J."/>
            <person name="Crous P."/>
            <person name="Grigoriev I."/>
        </authorList>
    </citation>
    <scope>NUCLEOTIDE SEQUENCE</scope>
    <source>
        <strain evidence="3">CBS 113389</strain>
    </source>
</reference>
<feature type="transmembrane region" description="Helical" evidence="2">
    <location>
        <begin position="121"/>
        <end position="140"/>
    </location>
</feature>
<name>A0A6A6Q3A8_9PEZI</name>
<dbReference type="Proteomes" id="UP000799767">
    <property type="component" value="Unassembled WGS sequence"/>
</dbReference>